<evidence type="ECO:0000313" key="1">
    <source>
        <dbReference type="EMBL" id="CEK68105.1"/>
    </source>
</evidence>
<reference evidence="1" key="1">
    <citation type="submission" date="2014-12" db="EMBL/GenBank/DDBJ databases">
        <title>Insight into the proteome of Arion vulgaris.</title>
        <authorList>
            <person name="Aradska J."/>
            <person name="Bulat T."/>
            <person name="Smidak R."/>
            <person name="Sarate P."/>
            <person name="Gangsoo J."/>
            <person name="Sialana F."/>
            <person name="Bilban M."/>
            <person name="Lubec G."/>
        </authorList>
    </citation>
    <scope>NUCLEOTIDE SEQUENCE</scope>
    <source>
        <tissue evidence="1">Skin</tissue>
    </source>
</reference>
<dbReference type="EMBL" id="HACG01021240">
    <property type="protein sequence ID" value="CEK68105.1"/>
    <property type="molecule type" value="Transcribed_RNA"/>
</dbReference>
<sequence>VLAADAELFHQDELIMFKNFKFIIDCCAIKLDSFRPQPARIQLGGGERNFIQTDSSGRLRIKGFEQVAVTSPLRKDMSLVIIFDCHTTFGSPNEQDIKKLMPFINEYRKRCASFGIK</sequence>
<feature type="non-terminal residue" evidence="1">
    <location>
        <position position="1"/>
    </location>
</feature>
<organism evidence="1">
    <name type="scientific">Arion vulgaris</name>
    <dbReference type="NCBI Taxonomy" id="1028688"/>
    <lineage>
        <taxon>Eukaryota</taxon>
        <taxon>Metazoa</taxon>
        <taxon>Spiralia</taxon>
        <taxon>Lophotrochozoa</taxon>
        <taxon>Mollusca</taxon>
        <taxon>Gastropoda</taxon>
        <taxon>Heterobranchia</taxon>
        <taxon>Euthyneura</taxon>
        <taxon>Panpulmonata</taxon>
        <taxon>Eupulmonata</taxon>
        <taxon>Stylommatophora</taxon>
        <taxon>Helicina</taxon>
        <taxon>Arionoidea</taxon>
        <taxon>Arionidae</taxon>
        <taxon>Arion</taxon>
    </lineage>
</organism>
<accession>A0A0B6ZK28</accession>
<proteinExistence type="predicted"/>
<gene>
    <name evidence="1" type="primary">ORF65075</name>
</gene>
<feature type="non-terminal residue" evidence="1">
    <location>
        <position position="117"/>
    </location>
</feature>
<name>A0A0B6ZK28_9EUPU</name>
<dbReference type="AlphaFoldDB" id="A0A0B6ZK28"/>
<protein>
    <submittedName>
        <fullName evidence="1">Uncharacterized protein</fullName>
    </submittedName>
</protein>